<proteinExistence type="predicted"/>
<dbReference type="PANTHER" id="PTHR48419:SF1">
    <property type="entry name" value="SULFOTRANSFERASE DOMAIN-CONTAINING PROTEIN"/>
    <property type="match status" value="1"/>
</dbReference>
<evidence type="ECO:0000313" key="2">
    <source>
        <dbReference type="Proteomes" id="UP001337655"/>
    </source>
</evidence>
<comment type="caution">
    <text evidence="1">The sequence shown here is derived from an EMBL/GenBank/DDBJ whole genome shotgun (WGS) entry which is preliminary data.</text>
</comment>
<gene>
    <name evidence="1" type="ORF">LTR77_008467</name>
</gene>
<dbReference type="AlphaFoldDB" id="A0AAV9P1F0"/>
<dbReference type="GeneID" id="89929800"/>
<dbReference type="SUPFAM" id="SSF52540">
    <property type="entry name" value="P-loop containing nucleoside triphosphate hydrolases"/>
    <property type="match status" value="1"/>
</dbReference>
<accession>A0AAV9P1F0</accession>
<reference evidence="1 2" key="1">
    <citation type="submission" date="2023-08" db="EMBL/GenBank/DDBJ databases">
        <title>Black Yeasts Isolated from many extreme environments.</title>
        <authorList>
            <person name="Coleine C."/>
            <person name="Stajich J.E."/>
            <person name="Selbmann L."/>
        </authorList>
    </citation>
    <scope>NUCLEOTIDE SEQUENCE [LARGE SCALE GENOMIC DNA]</scope>
    <source>
        <strain evidence="1 2">CCFEE 5935</strain>
    </source>
</reference>
<evidence type="ECO:0000313" key="1">
    <source>
        <dbReference type="EMBL" id="KAK5166206.1"/>
    </source>
</evidence>
<organism evidence="1 2">
    <name type="scientific">Saxophila tyrrhenica</name>
    <dbReference type="NCBI Taxonomy" id="1690608"/>
    <lineage>
        <taxon>Eukaryota</taxon>
        <taxon>Fungi</taxon>
        <taxon>Dikarya</taxon>
        <taxon>Ascomycota</taxon>
        <taxon>Pezizomycotina</taxon>
        <taxon>Dothideomycetes</taxon>
        <taxon>Dothideomycetidae</taxon>
        <taxon>Mycosphaerellales</taxon>
        <taxon>Extremaceae</taxon>
        <taxon>Saxophila</taxon>
    </lineage>
</organism>
<dbReference type="EMBL" id="JAVRRT010000014">
    <property type="protein sequence ID" value="KAK5166206.1"/>
    <property type="molecule type" value="Genomic_DNA"/>
</dbReference>
<dbReference type="InterPro" id="IPR027417">
    <property type="entry name" value="P-loop_NTPase"/>
</dbReference>
<keyword evidence="2" id="KW-1185">Reference proteome</keyword>
<dbReference type="InterPro" id="IPR053226">
    <property type="entry name" value="Pyrrolopyrazine_biosynth_F"/>
</dbReference>
<name>A0AAV9P1F0_9PEZI</name>
<dbReference type="RefSeq" id="XP_064656159.1">
    <property type="nucleotide sequence ID" value="XM_064805699.1"/>
</dbReference>
<sequence length="361" mass="40873">MADLAPATHFTPRPVFVFDNPRSRSHLFFRWISTSPKLAPIHHAFMMASLLGPDRFTLHTRASPGRKQQTQSAVAPFCGDETHETCRTQLAQHVLNAHEKSLIPFVNEHCVLAFKHEDMFPLLRGTRDSYRHFTNSTHIPDDFFKIIKPVLVIRHPILVVDSLCRAIEQEGSKPAPAEEDFEAITTLKLSRHLFDGFCSQGRKPLVVDGDDVLWKTAAVGKAVCEYIGINADELSETWTPYPAHERPTANAYAYEWTKVVWESDGIHRPAEKPEEPELEKYCAIWEASYGSEAGVALKALVLKNMPHYEYLSQFKIGGPLQDKPMMTPSSNIGADYFSLTRGEEEEGEPWDIHRQDSCTPF</sequence>
<dbReference type="Proteomes" id="UP001337655">
    <property type="component" value="Unassembled WGS sequence"/>
</dbReference>
<dbReference type="PANTHER" id="PTHR48419">
    <property type="entry name" value="SULFOTRANSFERASE DOMAIN-CONTAINING PROTEIN"/>
    <property type="match status" value="1"/>
</dbReference>
<protein>
    <submittedName>
        <fullName evidence="1">Uncharacterized protein</fullName>
    </submittedName>
</protein>